<dbReference type="Proteomes" id="UP000886268">
    <property type="component" value="Unassembled WGS sequence"/>
</dbReference>
<comment type="caution">
    <text evidence="1">The sequence shown here is derived from an EMBL/GenBank/DDBJ whole genome shotgun (WGS) entry which is preliminary data.</text>
</comment>
<gene>
    <name evidence="1" type="ORF">ENJ03_00635</name>
</gene>
<evidence type="ECO:0000313" key="1">
    <source>
        <dbReference type="EMBL" id="HEB73713.1"/>
    </source>
</evidence>
<protein>
    <submittedName>
        <fullName evidence="1">Uncharacterized protein</fullName>
    </submittedName>
</protein>
<accession>A0A7V1N2Q3</accession>
<dbReference type="EMBL" id="DRKW01000036">
    <property type="protein sequence ID" value="HEB73713.1"/>
    <property type="molecule type" value="Genomic_DNA"/>
</dbReference>
<sequence length="135" mass="14794">MGKTEVASIPEKPEVKPPSEIVNPHDGLILDVRGYNFRPALVNRILTDKNEVVFDPSKIVSSVLLERGCGGFTNDENKAKALLQTWGANNPMFIKAKGVVKFTDAQVDADEAAAIFTHNQKTNFLAQAKVVFVLK</sequence>
<reference evidence="1" key="1">
    <citation type="journal article" date="2020" name="mSystems">
        <title>Genome- and Community-Level Interaction Insights into Carbon Utilization and Element Cycling Functions of Hydrothermarchaeota in Hydrothermal Sediment.</title>
        <authorList>
            <person name="Zhou Z."/>
            <person name="Liu Y."/>
            <person name="Xu W."/>
            <person name="Pan J."/>
            <person name="Luo Z.H."/>
            <person name="Li M."/>
        </authorList>
    </citation>
    <scope>NUCLEOTIDE SEQUENCE [LARGE SCALE GENOMIC DNA]</scope>
    <source>
        <strain evidence="1">HyVt-45</strain>
    </source>
</reference>
<name>A0A7V1N2Q3_DESA2</name>
<proteinExistence type="predicted"/>
<dbReference type="AlphaFoldDB" id="A0A7V1N2Q3"/>
<organism evidence="1">
    <name type="scientific">Desulfofervidus auxilii</name>
    <dbReference type="NCBI Taxonomy" id="1621989"/>
    <lineage>
        <taxon>Bacteria</taxon>
        <taxon>Pseudomonadati</taxon>
        <taxon>Thermodesulfobacteriota</taxon>
        <taxon>Candidatus Desulfofervidia</taxon>
        <taxon>Candidatus Desulfofervidales</taxon>
        <taxon>Candidatus Desulfofervidaceae</taxon>
        <taxon>Candidatus Desulfofervidus</taxon>
    </lineage>
</organism>